<organism evidence="2 3">
    <name type="scientific">Streptomyces rubrogriseus</name>
    <dbReference type="NCBI Taxonomy" id="194673"/>
    <lineage>
        <taxon>Bacteria</taxon>
        <taxon>Bacillati</taxon>
        <taxon>Actinomycetota</taxon>
        <taxon>Actinomycetes</taxon>
        <taxon>Kitasatosporales</taxon>
        <taxon>Streptomycetaceae</taxon>
        <taxon>Streptomyces</taxon>
        <taxon>Streptomyces violaceoruber group</taxon>
    </lineage>
</organism>
<sequence length="53" mass="5159">MYAADRATAHDGGSGPEPEGRSAVPHPGAAPATAAVRELVGGLAPLLGLDPGR</sequence>
<feature type="non-terminal residue" evidence="2">
    <location>
        <position position="53"/>
    </location>
</feature>
<feature type="region of interest" description="Disordered" evidence="1">
    <location>
        <begin position="1"/>
        <end position="31"/>
    </location>
</feature>
<evidence type="ECO:0000256" key="1">
    <source>
        <dbReference type="SAM" id="MobiDB-lite"/>
    </source>
</evidence>
<dbReference type="Proteomes" id="UP000475666">
    <property type="component" value="Unassembled WGS sequence"/>
</dbReference>
<name>A0A6G3TEE6_9ACTN</name>
<protein>
    <submittedName>
        <fullName evidence="2">Uncharacterized protein</fullName>
    </submittedName>
</protein>
<evidence type="ECO:0000313" key="2">
    <source>
        <dbReference type="EMBL" id="NEC34992.1"/>
    </source>
</evidence>
<reference evidence="2 3" key="1">
    <citation type="submission" date="2020-01" db="EMBL/GenBank/DDBJ databases">
        <title>Insect and environment-associated Actinomycetes.</title>
        <authorList>
            <person name="Currrie C."/>
            <person name="Chevrette M."/>
            <person name="Carlson C."/>
            <person name="Stubbendieck R."/>
            <person name="Wendt-Pienkowski E."/>
        </authorList>
    </citation>
    <scope>NUCLEOTIDE SEQUENCE [LARGE SCALE GENOMIC DNA]</scope>
    <source>
        <strain evidence="2 3">SID7739</strain>
    </source>
</reference>
<accession>A0A6G3TEE6</accession>
<gene>
    <name evidence="2" type="ORF">G3I66_17760</name>
</gene>
<proteinExistence type="predicted"/>
<dbReference type="EMBL" id="JAAGMQ010000526">
    <property type="protein sequence ID" value="NEC34992.1"/>
    <property type="molecule type" value="Genomic_DNA"/>
</dbReference>
<dbReference type="AlphaFoldDB" id="A0A6G3TEE6"/>
<evidence type="ECO:0000313" key="3">
    <source>
        <dbReference type="Proteomes" id="UP000475666"/>
    </source>
</evidence>
<comment type="caution">
    <text evidence="2">The sequence shown here is derived from an EMBL/GenBank/DDBJ whole genome shotgun (WGS) entry which is preliminary data.</text>
</comment>